<dbReference type="Proteomes" id="UP001361239">
    <property type="component" value="Unassembled WGS sequence"/>
</dbReference>
<dbReference type="GO" id="GO:0016787">
    <property type="term" value="F:hydrolase activity"/>
    <property type="evidence" value="ECO:0007669"/>
    <property type="project" value="UniProtKB-KW"/>
</dbReference>
<keyword evidence="5" id="KW-1185">Reference proteome</keyword>
<evidence type="ECO:0000313" key="5">
    <source>
        <dbReference type="Proteomes" id="UP001361239"/>
    </source>
</evidence>
<dbReference type="SUPFAM" id="SSF53474">
    <property type="entry name" value="alpha/beta-Hydrolases"/>
    <property type="match status" value="1"/>
</dbReference>
<dbReference type="EMBL" id="JBBHJZ010000003">
    <property type="protein sequence ID" value="MEJ5978263.1"/>
    <property type="molecule type" value="Genomic_DNA"/>
</dbReference>
<evidence type="ECO:0000256" key="1">
    <source>
        <dbReference type="ARBA" id="ARBA00022801"/>
    </source>
</evidence>
<organism evidence="4 5">
    <name type="scientific">Novosphingobium anseongense</name>
    <dbReference type="NCBI Taxonomy" id="3133436"/>
    <lineage>
        <taxon>Bacteria</taxon>
        <taxon>Pseudomonadati</taxon>
        <taxon>Pseudomonadota</taxon>
        <taxon>Alphaproteobacteria</taxon>
        <taxon>Sphingomonadales</taxon>
        <taxon>Sphingomonadaceae</taxon>
        <taxon>Novosphingobium</taxon>
    </lineage>
</organism>
<accession>A0ABU8RZ23</accession>
<proteinExistence type="predicted"/>
<evidence type="ECO:0000259" key="3">
    <source>
        <dbReference type="SMART" id="SM00939"/>
    </source>
</evidence>
<dbReference type="Pfam" id="PF02129">
    <property type="entry name" value="Peptidase_S15"/>
    <property type="match status" value="1"/>
</dbReference>
<dbReference type="Gene3D" id="3.40.50.1820">
    <property type="entry name" value="alpha/beta hydrolase"/>
    <property type="match status" value="1"/>
</dbReference>
<comment type="caution">
    <text evidence="4">The sequence shown here is derived from an EMBL/GenBank/DDBJ whole genome shotgun (WGS) entry which is preliminary data.</text>
</comment>
<keyword evidence="2" id="KW-0732">Signal</keyword>
<name>A0ABU8RZ23_9SPHN</name>
<gene>
    <name evidence="4" type="ORF">WG901_16545</name>
</gene>
<evidence type="ECO:0000313" key="4">
    <source>
        <dbReference type="EMBL" id="MEJ5978263.1"/>
    </source>
</evidence>
<dbReference type="InterPro" id="IPR005674">
    <property type="entry name" value="CocE/Ser_esterase"/>
</dbReference>
<feature type="chain" id="PRO_5047456881" evidence="2">
    <location>
        <begin position="23"/>
        <end position="587"/>
    </location>
</feature>
<dbReference type="NCBIfam" id="TIGR00976">
    <property type="entry name" value="CocE_NonD"/>
    <property type="match status" value="1"/>
</dbReference>
<keyword evidence="1 4" id="KW-0378">Hydrolase</keyword>
<reference evidence="4 5" key="1">
    <citation type="submission" date="2024-03" db="EMBL/GenBank/DDBJ databases">
        <authorList>
            <person name="Jo J.-H."/>
        </authorList>
    </citation>
    <scope>NUCLEOTIDE SEQUENCE [LARGE SCALE GENOMIC DNA]</scope>
    <source>
        <strain evidence="4 5">PS1R-30</strain>
    </source>
</reference>
<dbReference type="Pfam" id="PF08530">
    <property type="entry name" value="PepX_C"/>
    <property type="match status" value="1"/>
</dbReference>
<dbReference type="InterPro" id="IPR029058">
    <property type="entry name" value="AB_hydrolase_fold"/>
</dbReference>
<dbReference type="Gene3D" id="1.10.3020.10">
    <property type="entry name" value="alpha-amino acid ester hydrolase ( Helical cap domain)"/>
    <property type="match status" value="1"/>
</dbReference>
<dbReference type="InterPro" id="IPR008979">
    <property type="entry name" value="Galactose-bd-like_sf"/>
</dbReference>
<dbReference type="SMART" id="SM00939">
    <property type="entry name" value="PepX_C"/>
    <property type="match status" value="1"/>
</dbReference>
<feature type="signal peptide" evidence="2">
    <location>
        <begin position="1"/>
        <end position="22"/>
    </location>
</feature>
<dbReference type="RefSeq" id="WP_339588196.1">
    <property type="nucleotide sequence ID" value="NZ_JBBHJZ010000003.1"/>
</dbReference>
<dbReference type="SUPFAM" id="SSF49785">
    <property type="entry name" value="Galactose-binding domain-like"/>
    <property type="match status" value="1"/>
</dbReference>
<dbReference type="InterPro" id="IPR000383">
    <property type="entry name" value="Xaa-Pro-like_dom"/>
</dbReference>
<dbReference type="InterPro" id="IPR013736">
    <property type="entry name" value="Xaa-Pro_dipept_C"/>
</dbReference>
<sequence>MQRPLVTLMLSVLVALVVGALAAAVAAEQTLTPAAVPSSFGHYQPPPTFTEQVTTTQYLPLRDGTRLAVLVARPARDGKPVDGRFPVIWHHSLSATQQDGDGVGPRKGGFASMPMLTAYGYVVVQVARRGNGQSFGTMRGYHDRNEAHDAYELIEWLARQPWSSGAIGQYGCSNTGDAAMHAMTVNAPHLKAVFAGCFSWNKYDAMRRGGIFAQWGTGPTRTIEQDMAVPPVAGDEEKVLLRQAAEEHMRGVPLFELWKSLPYRDSFAPSVQSTFWAEGSASSYKPQILQGGAALYIVGGWRDELRDQGLIARMNIPGARILIGDWLHCENEGFALVEEAHRFFDRHLKQIDTGIDRDPPIHYFVTGADEWRATSDWPLPQAPQVPFALAKGGLVQGAARGAALRQTFDVDYTVQPCAEAGSGSRVQPCHLSGQGLSLAGKVLAAPVEVTGHGLADLWIAADTPDANLFLLLEDVAPDGTIKVVTEGRLKASLRKLDQAPWALPGLPWHRAFAADVQPLQPGVPVRLQFDLLPTSYVFAKGHRIQFTFTGSDHRERARDPQAQPARITLISDKAHPSAVSLPIASER</sequence>
<protein>
    <submittedName>
        <fullName evidence="4">CocE/NonD family hydrolase</fullName>
    </submittedName>
</protein>
<evidence type="ECO:0000256" key="2">
    <source>
        <dbReference type="SAM" id="SignalP"/>
    </source>
</evidence>
<feature type="domain" description="Xaa-Pro dipeptidyl-peptidase C-terminal" evidence="3">
    <location>
        <begin position="341"/>
        <end position="580"/>
    </location>
</feature>
<dbReference type="Gene3D" id="2.60.120.260">
    <property type="entry name" value="Galactose-binding domain-like"/>
    <property type="match status" value="1"/>
</dbReference>